<dbReference type="InterPro" id="IPR027417">
    <property type="entry name" value="P-loop_NTPase"/>
</dbReference>
<evidence type="ECO:0000313" key="2">
    <source>
        <dbReference type="EMBL" id="SPH19586.1"/>
    </source>
</evidence>
<reference evidence="2 3" key="1">
    <citation type="submission" date="2018-03" db="EMBL/GenBank/DDBJ databases">
        <authorList>
            <person name="Keele B.F."/>
        </authorList>
    </citation>
    <scope>NUCLEOTIDE SEQUENCE [LARGE SCALE GENOMIC DNA]</scope>
    <source>
        <strain evidence="2 3">CECT 8599</strain>
    </source>
</reference>
<dbReference type="AlphaFoldDB" id="A0A2R8B970"/>
<dbReference type="GO" id="GO:0003677">
    <property type="term" value="F:DNA binding"/>
    <property type="evidence" value="ECO:0007669"/>
    <property type="project" value="InterPro"/>
</dbReference>
<dbReference type="EMBL" id="OMOR01000001">
    <property type="protein sequence ID" value="SPH19586.1"/>
    <property type="molecule type" value="Genomic_DNA"/>
</dbReference>
<dbReference type="PANTHER" id="PTHR47396">
    <property type="entry name" value="TYPE I RESTRICTION ENZYME ECOKI R PROTEIN"/>
    <property type="match status" value="1"/>
</dbReference>
<dbReference type="Pfam" id="PF04851">
    <property type="entry name" value="ResIII"/>
    <property type="match status" value="1"/>
</dbReference>
<dbReference type="GO" id="GO:0005524">
    <property type="term" value="F:ATP binding"/>
    <property type="evidence" value="ECO:0007669"/>
    <property type="project" value="InterPro"/>
</dbReference>
<protein>
    <recommendedName>
        <fullName evidence="1">Helicase/UvrB N-terminal domain-containing protein</fullName>
    </recommendedName>
</protein>
<dbReference type="SUPFAM" id="SSF52540">
    <property type="entry name" value="P-loop containing nucleoside triphosphate hydrolases"/>
    <property type="match status" value="2"/>
</dbReference>
<dbReference type="OrthoDB" id="9804145at2"/>
<name>A0A2R8B970_9RHOB</name>
<gene>
    <name evidence="2" type="ORF">ASD8599_00321</name>
</gene>
<dbReference type="PANTHER" id="PTHR47396:SF1">
    <property type="entry name" value="ATP-DEPENDENT HELICASE IRC3-RELATED"/>
    <property type="match status" value="1"/>
</dbReference>
<feature type="domain" description="Helicase/UvrB N-terminal" evidence="1">
    <location>
        <begin position="6"/>
        <end position="201"/>
    </location>
</feature>
<keyword evidence="3" id="KW-1185">Reference proteome</keyword>
<accession>A0A2R8B970</accession>
<dbReference type="Gene3D" id="3.40.50.300">
    <property type="entry name" value="P-loop containing nucleotide triphosphate hydrolases"/>
    <property type="match status" value="1"/>
</dbReference>
<dbReference type="RefSeq" id="WP_108826911.1">
    <property type="nucleotide sequence ID" value="NZ_OMOR01000001.1"/>
</dbReference>
<proteinExistence type="predicted"/>
<dbReference type="InterPro" id="IPR050742">
    <property type="entry name" value="Helicase_Restrict-Modif_Enz"/>
</dbReference>
<sequence length="846" mass="93703">MSDRYALARYQTNAVEALTGVVTKVARLHDTDPDQRNQIALKQGVTLLQSPTGSGKTLVLGRMLEGLRGALSRPTVWLWFTPYTGLVAQTRDALTEQAGSLRLRDVGKDREAPGTHDGDVFIQTWKTVAANDANARKVRRKSESKLSLDELIAEWRSKGFFVGVVIDEAHLNFGASAKAAARFYLDILRPDFTILATATPNDDKLKAFSTQAGVDVASRIVIPRSEVVDAGLNKVGLKLGVIQFRPGDEVLIDHEQATLTAAWSQHLRIKDQLNARGITLTPLLLVQVEDQAKGEDDPVERVKAKLHDVGVPPSAIATHTSGEPDPNFHTLAYDPDIEVLVFKVAVATGFDAPRAWSLVSVRPNRGTDFGLQIVGRIMRVHPLVRPFHKQDELLDSGYVFLTDPNMQVGLQSAVDEIKAVQESIELITDRLDFMDIDPTPPAEAAAEPREYLPAPPQTQQERTTRLESLVASGMVHASVTELPLQAQDEAIQKGEAWQSAVQVPLFTGLPASAAATADPIPANPNLRAYPLKQDLGLPKALWRELAPDPTSINAMIDDIAKSFCQRADLKSLLMKRKTKAHLSFEDLFREVVAEGRSDDGGIDFGVRLSNAKIAERAQLAFQFNDAIDIRALKRALLNELKSIVENDGLDVTETDMRRAIDLAGMLQPEALKEAIKEANGRNTRLDNSAEIPLQYFGPDGLAPANRSAYGVYPARMNLEERSFAELLDQDNSGAVKWWLRNPENETWATRLMLPSGKRFFPDFVVGVVNRTSKDSIALIEIKDDGSTGRLQSDNNIEKIRVHHREYRNVFWTYRSDGVWVRAAYEGSLHRIVDQKQFEIAEIVFIN</sequence>
<dbReference type="Proteomes" id="UP000244880">
    <property type="component" value="Unassembled WGS sequence"/>
</dbReference>
<dbReference type="GO" id="GO:0016787">
    <property type="term" value="F:hydrolase activity"/>
    <property type="evidence" value="ECO:0007669"/>
    <property type="project" value="InterPro"/>
</dbReference>
<evidence type="ECO:0000259" key="1">
    <source>
        <dbReference type="Pfam" id="PF04851"/>
    </source>
</evidence>
<dbReference type="InterPro" id="IPR006935">
    <property type="entry name" value="Helicase/UvrB_N"/>
</dbReference>
<dbReference type="GO" id="GO:0005829">
    <property type="term" value="C:cytosol"/>
    <property type="evidence" value="ECO:0007669"/>
    <property type="project" value="TreeGrafter"/>
</dbReference>
<evidence type="ECO:0000313" key="3">
    <source>
        <dbReference type="Proteomes" id="UP000244880"/>
    </source>
</evidence>
<organism evidence="2 3">
    <name type="scientific">Ascidiaceihabitans donghaensis</name>
    <dbReference type="NCBI Taxonomy" id="1510460"/>
    <lineage>
        <taxon>Bacteria</taxon>
        <taxon>Pseudomonadati</taxon>
        <taxon>Pseudomonadota</taxon>
        <taxon>Alphaproteobacteria</taxon>
        <taxon>Rhodobacterales</taxon>
        <taxon>Paracoccaceae</taxon>
        <taxon>Ascidiaceihabitans</taxon>
    </lineage>
</organism>